<comment type="caution">
    <text evidence="2">The sequence shown here is derived from an EMBL/GenBank/DDBJ whole genome shotgun (WGS) entry which is preliminary data.</text>
</comment>
<organism evidence="2 3">
    <name type="scientific">Dyadobacter jiangsuensis</name>
    <dbReference type="NCBI Taxonomy" id="1591085"/>
    <lineage>
        <taxon>Bacteria</taxon>
        <taxon>Pseudomonadati</taxon>
        <taxon>Bacteroidota</taxon>
        <taxon>Cytophagia</taxon>
        <taxon>Cytophagales</taxon>
        <taxon>Spirosomataceae</taxon>
        <taxon>Dyadobacter</taxon>
    </lineage>
</organism>
<keyword evidence="1" id="KW-0732">Signal</keyword>
<feature type="chain" id="PRO_5015200915" evidence="1">
    <location>
        <begin position="23"/>
        <end position="361"/>
    </location>
</feature>
<evidence type="ECO:0000313" key="2">
    <source>
        <dbReference type="EMBL" id="PSL34018.1"/>
    </source>
</evidence>
<evidence type="ECO:0000313" key="3">
    <source>
        <dbReference type="Proteomes" id="UP000241964"/>
    </source>
</evidence>
<feature type="signal peptide" evidence="1">
    <location>
        <begin position="1"/>
        <end position="22"/>
    </location>
</feature>
<dbReference type="Proteomes" id="UP000241964">
    <property type="component" value="Unassembled WGS sequence"/>
</dbReference>
<sequence length="361" mass="39026">MKTLHALGLILMVSFPASVSLADPCSLSDDLVELNSVSASGGNCIVNVKYSFTLTKNNGNKFAYIHFWLTSNYSAPDYKKGPTKDELGDVLATIALSTDSPVTLLPDYDPDNTVTPLFAGLTVSETDLGGGSFRITVDNIQLIVPGACSGLPDIQADVWASQSNDKETPPVHCVLKGGNVILPVTLARFDGTLLDNAISLSWTTTEQTNSRYFDVERSGDAREFAQVGRVAVRGNSLAVERYQFMDLQPLSGMNYYRLRIVDFDGGSEISRLIAIDNSANSIAFELLGNPASGREIRFLLKNEPASAIHFYNLSGKSLGFSLARTGNEFTLKPKDPLTAGLYLISLQGISTGRRTKKVLVP</sequence>
<gene>
    <name evidence="2" type="ORF">CLV60_101387</name>
</gene>
<evidence type="ECO:0000256" key="1">
    <source>
        <dbReference type="SAM" id="SignalP"/>
    </source>
</evidence>
<dbReference type="OrthoDB" id="1490051at2"/>
<dbReference type="EMBL" id="PYAS01000001">
    <property type="protein sequence ID" value="PSL34018.1"/>
    <property type="molecule type" value="Genomic_DNA"/>
</dbReference>
<proteinExistence type="predicted"/>
<keyword evidence="3" id="KW-1185">Reference proteome</keyword>
<reference evidence="2 3" key="1">
    <citation type="submission" date="2018-03" db="EMBL/GenBank/DDBJ databases">
        <title>Genomic Encyclopedia of Archaeal and Bacterial Type Strains, Phase II (KMG-II): from individual species to whole genera.</title>
        <authorList>
            <person name="Goeker M."/>
        </authorList>
    </citation>
    <scope>NUCLEOTIDE SEQUENCE [LARGE SCALE GENOMIC DNA]</scope>
    <source>
        <strain evidence="2 3">DSM 29057</strain>
    </source>
</reference>
<name>A0A2P8GJ68_9BACT</name>
<protein>
    <submittedName>
        <fullName evidence="2">Putative secreted protein (Por secretion system target)</fullName>
    </submittedName>
</protein>
<dbReference type="RefSeq" id="WP_106593681.1">
    <property type="nucleotide sequence ID" value="NZ_PYAS01000001.1"/>
</dbReference>
<accession>A0A2P8GJ68</accession>
<dbReference type="AlphaFoldDB" id="A0A2P8GJ68"/>